<dbReference type="InterPro" id="IPR011495">
    <property type="entry name" value="Sig_transdc_His_kin_sub2_dim/P"/>
</dbReference>
<protein>
    <recommendedName>
        <fullName evidence="2">histidine kinase</fullName>
        <ecNumber evidence="2">2.7.13.3</ecNumber>
    </recommendedName>
</protein>
<evidence type="ECO:0000313" key="11">
    <source>
        <dbReference type="EMBL" id="MDJ1483024.1"/>
    </source>
</evidence>
<evidence type="ECO:0000256" key="1">
    <source>
        <dbReference type="ARBA" id="ARBA00000085"/>
    </source>
</evidence>
<evidence type="ECO:0000256" key="7">
    <source>
        <dbReference type="ARBA" id="ARBA00022840"/>
    </source>
</evidence>
<evidence type="ECO:0000259" key="10">
    <source>
        <dbReference type="SMART" id="SM00387"/>
    </source>
</evidence>
<dbReference type="AlphaFoldDB" id="A0AAE3QUI0"/>
<dbReference type="RefSeq" id="WP_313982525.1">
    <property type="nucleotide sequence ID" value="NZ_JASJOS010000010.1"/>
</dbReference>
<keyword evidence="4" id="KW-0808">Transferase</keyword>
<comment type="catalytic activity">
    <reaction evidence="1">
        <text>ATP + protein L-histidine = ADP + protein N-phospho-L-histidine.</text>
        <dbReference type="EC" id="2.7.13.3"/>
    </reaction>
</comment>
<keyword evidence="6 11" id="KW-0418">Kinase</keyword>
<keyword evidence="9" id="KW-0175">Coiled coil</keyword>
<comment type="caution">
    <text evidence="11">The sequence shown here is derived from an EMBL/GenBank/DDBJ whole genome shotgun (WGS) entry which is preliminary data.</text>
</comment>
<feature type="repeat" description="TPR" evidence="8">
    <location>
        <begin position="98"/>
        <end position="131"/>
    </location>
</feature>
<keyword evidence="5" id="KW-0547">Nucleotide-binding</keyword>
<accession>A0AAE3QUI0</accession>
<evidence type="ECO:0000256" key="8">
    <source>
        <dbReference type="PROSITE-ProRule" id="PRU00339"/>
    </source>
</evidence>
<dbReference type="SUPFAM" id="SSF55874">
    <property type="entry name" value="ATPase domain of HSP90 chaperone/DNA topoisomerase II/histidine kinase"/>
    <property type="match status" value="1"/>
</dbReference>
<keyword evidence="8" id="KW-0802">TPR repeat</keyword>
<dbReference type="PANTHER" id="PTHR41523:SF8">
    <property type="entry name" value="ETHYLENE RESPONSE SENSOR PROTEIN"/>
    <property type="match status" value="1"/>
</dbReference>
<dbReference type="InterPro" id="IPR003594">
    <property type="entry name" value="HATPase_dom"/>
</dbReference>
<dbReference type="GO" id="GO:0005524">
    <property type="term" value="F:ATP binding"/>
    <property type="evidence" value="ECO:0007669"/>
    <property type="project" value="UniProtKB-KW"/>
</dbReference>
<proteinExistence type="predicted"/>
<dbReference type="SMART" id="SM00387">
    <property type="entry name" value="HATPase_c"/>
    <property type="match status" value="1"/>
</dbReference>
<evidence type="ECO:0000256" key="9">
    <source>
        <dbReference type="SAM" id="Coils"/>
    </source>
</evidence>
<evidence type="ECO:0000256" key="4">
    <source>
        <dbReference type="ARBA" id="ARBA00022679"/>
    </source>
</evidence>
<reference evidence="11" key="1">
    <citation type="submission" date="2023-05" db="EMBL/GenBank/DDBJ databases">
        <authorList>
            <person name="Zhang X."/>
        </authorList>
    </citation>
    <scope>NUCLEOTIDE SEQUENCE</scope>
    <source>
        <strain evidence="11">YF14B1</strain>
    </source>
</reference>
<dbReference type="Proteomes" id="UP001241110">
    <property type="component" value="Unassembled WGS sequence"/>
</dbReference>
<organism evidence="11 12">
    <name type="scientific">Xanthocytophaga flava</name>
    <dbReference type="NCBI Taxonomy" id="3048013"/>
    <lineage>
        <taxon>Bacteria</taxon>
        <taxon>Pseudomonadati</taxon>
        <taxon>Bacteroidota</taxon>
        <taxon>Cytophagia</taxon>
        <taxon>Cytophagales</taxon>
        <taxon>Rhodocytophagaceae</taxon>
        <taxon>Xanthocytophaga</taxon>
    </lineage>
</organism>
<dbReference type="Pfam" id="PF07568">
    <property type="entry name" value="HisKA_2"/>
    <property type="match status" value="1"/>
</dbReference>
<dbReference type="SMART" id="SM00028">
    <property type="entry name" value="TPR"/>
    <property type="match status" value="5"/>
</dbReference>
<evidence type="ECO:0000256" key="2">
    <source>
        <dbReference type="ARBA" id="ARBA00012438"/>
    </source>
</evidence>
<feature type="domain" description="Histidine kinase/HSP90-like ATPase" evidence="10">
    <location>
        <begin position="654"/>
        <end position="754"/>
    </location>
</feature>
<name>A0AAE3QUI0_9BACT</name>
<dbReference type="InterPro" id="IPR036890">
    <property type="entry name" value="HATPase_C_sf"/>
</dbReference>
<feature type="repeat" description="TPR" evidence="8">
    <location>
        <begin position="180"/>
        <end position="213"/>
    </location>
</feature>
<sequence length="762" mass="88097">MKHRGTFFYFQVRLLTACLLVFYTHIAFSQQSLKQLTELRTQLAQNPSGTKEVDLLLKLSEYYLHKPGELTTDMDSAQLLLSQANSLNKELQYSKGTATALWLQGEIYHEQRQLEKARQMAERALSFSHKNKLAEQEADSYMSLASFYSISTEADLQRKITYYRQAVSLLESTQAKLKTAQSLQYLGDLYNVKDDYDSSLIYLHKSLKLFQESKHKEQQGIYSLLGYVYTQKGNYFLAFKYGLQAARISEDLHDTSPQMYTIYHRLAALYHLTHKDSVAYTYFSKAIKVAMTHRDTAAIIDIRFSQIFLLRKLHKSKESLAILLKLHKDYAPTDSTLLLNSCYAFANIYMDMKEYKKARLYTNKLLEYNKTTLNNVTINVYPFRTVTRLNFETKRFKDNYPYLKAYDQFLRYKFKDRGNLLADNELCWARTDSATGNYQSAFKHFQIYKEISDSIHSAENEKQLAALQLQYDLDNKEKDIQLLRKEGIIQNTAIQKEKVTKNIVIGGSVMLLLLLGLSYNRYRLKQHSNLQLQIKQAEINEQNELLKKLLSEKEWLLKEIHHRVKNNLQIVISLLNTQSAYLNNEDALQAIRNSQHRMYAMSLIHQKLYQSENMASIDMHWYIQELVLYMQECFSIHSKIHFILDTDSIQIDVVQAVPLGLIVNEAVTNTIKYAFPDQKRGEVRISLKTTSLSLCQLTIKDNGIGLPAGLDIENTESLGMSLMRGLTQQLGGTFQVNSQNGVALQITFEINRELGHGGEQPI</sequence>
<keyword evidence="7" id="KW-0067">ATP-binding</keyword>
<dbReference type="PANTHER" id="PTHR41523">
    <property type="entry name" value="TWO-COMPONENT SYSTEM SENSOR PROTEIN"/>
    <property type="match status" value="1"/>
</dbReference>
<dbReference type="Gene3D" id="3.30.565.10">
    <property type="entry name" value="Histidine kinase-like ATPase, C-terminal domain"/>
    <property type="match status" value="1"/>
</dbReference>
<dbReference type="Pfam" id="PF02518">
    <property type="entry name" value="HATPase_c"/>
    <property type="match status" value="1"/>
</dbReference>
<evidence type="ECO:0000313" key="12">
    <source>
        <dbReference type="Proteomes" id="UP001241110"/>
    </source>
</evidence>
<evidence type="ECO:0000256" key="5">
    <source>
        <dbReference type="ARBA" id="ARBA00022741"/>
    </source>
</evidence>
<dbReference type="InterPro" id="IPR019734">
    <property type="entry name" value="TPR_rpt"/>
</dbReference>
<dbReference type="Pfam" id="PF13181">
    <property type="entry name" value="TPR_8"/>
    <property type="match status" value="2"/>
</dbReference>
<feature type="coiled-coil region" evidence="9">
    <location>
        <begin position="532"/>
        <end position="559"/>
    </location>
</feature>
<dbReference type="EMBL" id="JASJOS010000010">
    <property type="protein sequence ID" value="MDJ1483024.1"/>
    <property type="molecule type" value="Genomic_DNA"/>
</dbReference>
<dbReference type="GO" id="GO:0004673">
    <property type="term" value="F:protein histidine kinase activity"/>
    <property type="evidence" value="ECO:0007669"/>
    <property type="project" value="UniProtKB-EC"/>
</dbReference>
<keyword evidence="3" id="KW-0597">Phosphoprotein</keyword>
<dbReference type="Gene3D" id="3.30.450.20">
    <property type="entry name" value="PAS domain"/>
    <property type="match status" value="1"/>
</dbReference>
<gene>
    <name evidence="11" type="ORF">QNI16_21155</name>
</gene>
<dbReference type="Gene3D" id="1.25.40.10">
    <property type="entry name" value="Tetratricopeptide repeat domain"/>
    <property type="match status" value="1"/>
</dbReference>
<dbReference type="InterPro" id="IPR011990">
    <property type="entry name" value="TPR-like_helical_dom_sf"/>
</dbReference>
<dbReference type="PROSITE" id="PS50005">
    <property type="entry name" value="TPR"/>
    <property type="match status" value="2"/>
</dbReference>
<dbReference type="EC" id="2.7.13.3" evidence="2"/>
<evidence type="ECO:0000256" key="3">
    <source>
        <dbReference type="ARBA" id="ARBA00022553"/>
    </source>
</evidence>
<evidence type="ECO:0000256" key="6">
    <source>
        <dbReference type="ARBA" id="ARBA00022777"/>
    </source>
</evidence>
<dbReference type="SUPFAM" id="SSF48452">
    <property type="entry name" value="TPR-like"/>
    <property type="match status" value="1"/>
</dbReference>